<dbReference type="SUPFAM" id="SSF51905">
    <property type="entry name" value="FAD/NAD(P)-binding domain"/>
    <property type="match status" value="1"/>
</dbReference>
<evidence type="ECO:0000259" key="1">
    <source>
        <dbReference type="Pfam" id="PF01593"/>
    </source>
</evidence>
<sequence length="257" mass="26500">MTSLPPPPNVLVVGAGVSGLTAARRLAAAGAVVTVVDAGDRVGGQIRTVDLADRRLEVGAEAVHLASPAVRALLAELGLADDAVASGPGATWLVTRRGLRRLPAGVGPSGPTQLGPVVRSGILGPLGLARAALEPSIARRRVLGPDEDVDVRQFVAGRFGSQVADRFVDPMLGGLHSGDINRLSLQSAAPRLLEVARSGRSLTLSRSARRSGPSVAPAAFVTWREGLERLPLALATGLDVRLRTRAHGLQGVPGVIR</sequence>
<keyword evidence="3" id="KW-1185">Reference proteome</keyword>
<name>A0ABQ6HQ60_9MICO</name>
<dbReference type="InterPro" id="IPR002937">
    <property type="entry name" value="Amino_oxidase"/>
</dbReference>
<dbReference type="Gene3D" id="3.50.50.60">
    <property type="entry name" value="FAD/NAD(P)-binding domain"/>
    <property type="match status" value="1"/>
</dbReference>
<dbReference type="Proteomes" id="UP001157109">
    <property type="component" value="Unassembled WGS sequence"/>
</dbReference>
<proteinExistence type="predicted"/>
<dbReference type="InterPro" id="IPR036188">
    <property type="entry name" value="FAD/NAD-bd_sf"/>
</dbReference>
<accession>A0ABQ6HQ60</accession>
<dbReference type="InterPro" id="IPR050464">
    <property type="entry name" value="Zeta_carotene_desat/Oxidored"/>
</dbReference>
<gene>
    <name evidence="2" type="ORF">GCM10025862_25080</name>
</gene>
<evidence type="ECO:0000313" key="2">
    <source>
        <dbReference type="EMBL" id="GMA20487.1"/>
    </source>
</evidence>
<reference evidence="3" key="1">
    <citation type="journal article" date="2019" name="Int. J. Syst. Evol. Microbiol.">
        <title>The Global Catalogue of Microorganisms (GCM) 10K type strain sequencing project: providing services to taxonomists for standard genome sequencing and annotation.</title>
        <authorList>
            <consortium name="The Broad Institute Genomics Platform"/>
            <consortium name="The Broad Institute Genome Sequencing Center for Infectious Disease"/>
            <person name="Wu L."/>
            <person name="Ma J."/>
        </authorList>
    </citation>
    <scope>NUCLEOTIDE SEQUENCE [LARGE SCALE GENOMIC DNA]</scope>
    <source>
        <strain evidence="3">NBRC 105830</strain>
    </source>
</reference>
<comment type="caution">
    <text evidence="2">The sequence shown here is derived from an EMBL/GenBank/DDBJ whole genome shotgun (WGS) entry which is preliminary data.</text>
</comment>
<protein>
    <recommendedName>
        <fullName evidence="1">Amine oxidase domain-containing protein</fullName>
    </recommendedName>
</protein>
<organism evidence="2 3">
    <name type="scientific">Arsenicicoccus piscis</name>
    <dbReference type="NCBI Taxonomy" id="673954"/>
    <lineage>
        <taxon>Bacteria</taxon>
        <taxon>Bacillati</taxon>
        <taxon>Actinomycetota</taxon>
        <taxon>Actinomycetes</taxon>
        <taxon>Micrococcales</taxon>
        <taxon>Intrasporangiaceae</taxon>
        <taxon>Arsenicicoccus</taxon>
    </lineage>
</organism>
<dbReference type="Pfam" id="PF01593">
    <property type="entry name" value="Amino_oxidase"/>
    <property type="match status" value="1"/>
</dbReference>
<dbReference type="Gene3D" id="1.10.3110.10">
    <property type="entry name" value="protoporphyrinogen ix oxidase, domain 3"/>
    <property type="match status" value="1"/>
</dbReference>
<dbReference type="PANTHER" id="PTHR42923:SF3">
    <property type="entry name" value="PROTOPORPHYRINOGEN OXIDASE"/>
    <property type="match status" value="1"/>
</dbReference>
<dbReference type="EMBL" id="BSUJ01000001">
    <property type="protein sequence ID" value="GMA20487.1"/>
    <property type="molecule type" value="Genomic_DNA"/>
</dbReference>
<feature type="domain" description="Amine oxidase" evidence="1">
    <location>
        <begin position="17"/>
        <end position="247"/>
    </location>
</feature>
<dbReference type="RefSeq" id="WP_284284626.1">
    <property type="nucleotide sequence ID" value="NZ_BSUJ01000001.1"/>
</dbReference>
<dbReference type="PANTHER" id="PTHR42923">
    <property type="entry name" value="PROTOPORPHYRINOGEN OXIDASE"/>
    <property type="match status" value="1"/>
</dbReference>
<evidence type="ECO:0000313" key="3">
    <source>
        <dbReference type="Proteomes" id="UP001157109"/>
    </source>
</evidence>